<dbReference type="Proteomes" id="UP001519460">
    <property type="component" value="Unassembled WGS sequence"/>
</dbReference>
<keyword evidence="2" id="KW-1185">Reference proteome</keyword>
<dbReference type="AlphaFoldDB" id="A0ABD0LMF0"/>
<protein>
    <submittedName>
        <fullName evidence="1">Uncharacterized protein</fullName>
    </submittedName>
</protein>
<name>A0ABD0LMF0_9CAEN</name>
<evidence type="ECO:0000313" key="1">
    <source>
        <dbReference type="EMBL" id="KAK7500436.1"/>
    </source>
</evidence>
<comment type="caution">
    <text evidence="1">The sequence shown here is derived from an EMBL/GenBank/DDBJ whole genome shotgun (WGS) entry which is preliminary data.</text>
</comment>
<proteinExistence type="predicted"/>
<sequence length="98" mass="11011">MRKCQDAAAGDGFHKAIHHSCLYVLDPTKRRDQAAESLRTPCHCHAACTIVRAAEALFLLAEGCHRNSLKHHMIFLLWPFLQNFKHLKVYASSPLSSA</sequence>
<organism evidence="1 2">
    <name type="scientific">Batillaria attramentaria</name>
    <dbReference type="NCBI Taxonomy" id="370345"/>
    <lineage>
        <taxon>Eukaryota</taxon>
        <taxon>Metazoa</taxon>
        <taxon>Spiralia</taxon>
        <taxon>Lophotrochozoa</taxon>
        <taxon>Mollusca</taxon>
        <taxon>Gastropoda</taxon>
        <taxon>Caenogastropoda</taxon>
        <taxon>Sorbeoconcha</taxon>
        <taxon>Cerithioidea</taxon>
        <taxon>Batillariidae</taxon>
        <taxon>Batillaria</taxon>
    </lineage>
</organism>
<dbReference type="EMBL" id="JACVVK020000037">
    <property type="protein sequence ID" value="KAK7500436.1"/>
    <property type="molecule type" value="Genomic_DNA"/>
</dbReference>
<evidence type="ECO:0000313" key="2">
    <source>
        <dbReference type="Proteomes" id="UP001519460"/>
    </source>
</evidence>
<reference evidence="1 2" key="1">
    <citation type="journal article" date="2023" name="Sci. Data">
        <title>Genome assembly of the Korean intertidal mud-creeper Batillaria attramentaria.</title>
        <authorList>
            <person name="Patra A.K."/>
            <person name="Ho P.T."/>
            <person name="Jun S."/>
            <person name="Lee S.J."/>
            <person name="Kim Y."/>
            <person name="Won Y.J."/>
        </authorList>
    </citation>
    <scope>NUCLEOTIDE SEQUENCE [LARGE SCALE GENOMIC DNA]</scope>
    <source>
        <strain evidence="1">Wonlab-2016</strain>
    </source>
</reference>
<gene>
    <name evidence="1" type="ORF">BaRGS_00008343</name>
</gene>
<accession>A0ABD0LMF0</accession>